<name>A0A0A9ES22_ARUDO</name>
<reference evidence="1" key="2">
    <citation type="journal article" date="2015" name="Data Brief">
        <title>Shoot transcriptome of the giant reed, Arundo donax.</title>
        <authorList>
            <person name="Barrero R.A."/>
            <person name="Guerrero F.D."/>
            <person name="Moolhuijzen P."/>
            <person name="Goolsby J.A."/>
            <person name="Tidwell J."/>
            <person name="Bellgard S.E."/>
            <person name="Bellgard M.I."/>
        </authorList>
    </citation>
    <scope>NUCLEOTIDE SEQUENCE</scope>
    <source>
        <tissue evidence="1">Shoot tissue taken approximately 20 cm above the soil surface</tissue>
    </source>
</reference>
<evidence type="ECO:0000313" key="1">
    <source>
        <dbReference type="EMBL" id="JAD98832.1"/>
    </source>
</evidence>
<dbReference type="EMBL" id="GBRH01199063">
    <property type="protein sequence ID" value="JAD98832.1"/>
    <property type="molecule type" value="Transcribed_RNA"/>
</dbReference>
<proteinExistence type="predicted"/>
<reference evidence="1" key="1">
    <citation type="submission" date="2014-09" db="EMBL/GenBank/DDBJ databases">
        <authorList>
            <person name="Magalhaes I.L.F."/>
            <person name="Oliveira U."/>
            <person name="Santos F.R."/>
            <person name="Vidigal T.H.D.A."/>
            <person name="Brescovit A.D."/>
            <person name="Santos A.J."/>
        </authorList>
    </citation>
    <scope>NUCLEOTIDE SEQUENCE</scope>
    <source>
        <tissue evidence="1">Shoot tissue taken approximately 20 cm above the soil surface</tissue>
    </source>
</reference>
<organism evidence="1">
    <name type="scientific">Arundo donax</name>
    <name type="common">Giant reed</name>
    <name type="synonym">Donax arundinaceus</name>
    <dbReference type="NCBI Taxonomy" id="35708"/>
    <lineage>
        <taxon>Eukaryota</taxon>
        <taxon>Viridiplantae</taxon>
        <taxon>Streptophyta</taxon>
        <taxon>Embryophyta</taxon>
        <taxon>Tracheophyta</taxon>
        <taxon>Spermatophyta</taxon>
        <taxon>Magnoliopsida</taxon>
        <taxon>Liliopsida</taxon>
        <taxon>Poales</taxon>
        <taxon>Poaceae</taxon>
        <taxon>PACMAD clade</taxon>
        <taxon>Arundinoideae</taxon>
        <taxon>Arundineae</taxon>
        <taxon>Arundo</taxon>
    </lineage>
</organism>
<accession>A0A0A9ES22</accession>
<sequence length="130" mass="14375">MASGFPSQKDNTSPMLHHLTPPGITLPSNQIVQSPTHKVCGMYVINLEAYDKLTRSLIGQGKHLQQPSSHNIHVLTRGTQTWGTSRSTPRHSTQGTSYLTPARNQFYTFYPPQLTHQSSPGPSIIIKLSI</sequence>
<protein>
    <submittedName>
        <fullName evidence="1">Uncharacterized protein</fullName>
    </submittedName>
</protein>
<dbReference type="AlphaFoldDB" id="A0A0A9ES22"/>